<protein>
    <submittedName>
        <fullName evidence="1">Uncharacterized protein</fullName>
    </submittedName>
</protein>
<accession>A0A645IWV6</accession>
<organism evidence="1">
    <name type="scientific">bioreactor metagenome</name>
    <dbReference type="NCBI Taxonomy" id="1076179"/>
    <lineage>
        <taxon>unclassified sequences</taxon>
        <taxon>metagenomes</taxon>
        <taxon>ecological metagenomes</taxon>
    </lineage>
</organism>
<dbReference type="EMBL" id="VSSQ01125619">
    <property type="protein sequence ID" value="MPN55888.1"/>
    <property type="molecule type" value="Genomic_DNA"/>
</dbReference>
<evidence type="ECO:0000313" key="1">
    <source>
        <dbReference type="EMBL" id="MPN55888.1"/>
    </source>
</evidence>
<gene>
    <name evidence="1" type="ORF">SDC9_203572</name>
</gene>
<reference evidence="1" key="1">
    <citation type="submission" date="2019-08" db="EMBL/GenBank/DDBJ databases">
        <authorList>
            <person name="Kucharzyk K."/>
            <person name="Murdoch R.W."/>
            <person name="Higgins S."/>
            <person name="Loffler F."/>
        </authorList>
    </citation>
    <scope>NUCLEOTIDE SEQUENCE</scope>
</reference>
<dbReference type="AlphaFoldDB" id="A0A645IWV6"/>
<proteinExistence type="predicted"/>
<name>A0A645IWV6_9ZZZZ</name>
<sequence>MINAAAQKEAALAAVLEAISKFEEEQPPVVCTEIEPNQSISLSNPESITSVSFTAYTETGTTTVELYDIDELILKSVVVDDTQSTVTWTVLTNPAILKNAGNATVFVCNLIVE</sequence>
<comment type="caution">
    <text evidence="1">The sequence shown here is derived from an EMBL/GenBank/DDBJ whole genome shotgun (WGS) entry which is preliminary data.</text>
</comment>